<evidence type="ECO:0000313" key="1">
    <source>
        <dbReference type="Ensembl" id="ENSFTIP00000008338.1"/>
    </source>
</evidence>
<reference evidence="1" key="1">
    <citation type="submission" date="2025-08" db="UniProtKB">
        <authorList>
            <consortium name="Ensembl"/>
        </authorList>
    </citation>
    <scope>IDENTIFICATION</scope>
</reference>
<protein>
    <submittedName>
        <fullName evidence="1">Uncharacterized protein</fullName>
    </submittedName>
</protein>
<sequence>MVNAKVWVLKKHFEGFPKTSDFDLGKDRAVKPKGWREYGKLLYARVVDKRMNLDF</sequence>
<accession>A0A8C4U5Y2</accession>
<organism evidence="1 2">
    <name type="scientific">Falco tinnunculus</name>
    <name type="common">Common kestrel</name>
    <dbReference type="NCBI Taxonomy" id="100819"/>
    <lineage>
        <taxon>Eukaryota</taxon>
        <taxon>Metazoa</taxon>
        <taxon>Chordata</taxon>
        <taxon>Craniata</taxon>
        <taxon>Vertebrata</taxon>
        <taxon>Euteleostomi</taxon>
        <taxon>Archelosauria</taxon>
        <taxon>Archosauria</taxon>
        <taxon>Dinosauria</taxon>
        <taxon>Saurischia</taxon>
        <taxon>Theropoda</taxon>
        <taxon>Coelurosauria</taxon>
        <taxon>Aves</taxon>
        <taxon>Neognathae</taxon>
        <taxon>Neoaves</taxon>
        <taxon>Telluraves</taxon>
        <taxon>Australaves</taxon>
        <taxon>Falconiformes</taxon>
        <taxon>Falconidae</taxon>
        <taxon>Falco</taxon>
    </lineage>
</organism>
<evidence type="ECO:0000313" key="2">
    <source>
        <dbReference type="Proteomes" id="UP000694562"/>
    </source>
</evidence>
<dbReference type="Proteomes" id="UP000694562">
    <property type="component" value="Unplaced"/>
</dbReference>
<keyword evidence="2" id="KW-1185">Reference proteome</keyword>
<reference evidence="1" key="2">
    <citation type="submission" date="2025-09" db="UniProtKB">
        <authorList>
            <consortium name="Ensembl"/>
        </authorList>
    </citation>
    <scope>IDENTIFICATION</scope>
</reference>
<dbReference type="Ensembl" id="ENSFTIT00000008712.1">
    <property type="protein sequence ID" value="ENSFTIP00000008338.1"/>
    <property type="gene ID" value="ENSFTIG00000005648.1"/>
</dbReference>
<proteinExistence type="predicted"/>
<dbReference type="OrthoDB" id="809632at2759"/>
<name>A0A8C4U5Y2_FALTI</name>
<dbReference type="AlphaFoldDB" id="A0A8C4U5Y2"/>